<evidence type="ECO:0000313" key="2">
    <source>
        <dbReference type="EMBL" id="GAB66097.1"/>
    </source>
</evidence>
<dbReference type="eggNOG" id="ENOG502QXN7">
    <property type="taxonomic scope" value="Eukaryota"/>
</dbReference>
<dbReference type="VEuPathDB" id="PlasmoDB:PCYB_082580"/>
<dbReference type="PhylomeDB" id="K6VAB0"/>
<accession>K6VAB0</accession>
<name>K6VAB0_PLACD</name>
<gene>
    <name evidence="2" type="ORF">PCYB_082580</name>
</gene>
<dbReference type="RefSeq" id="XP_004222044.1">
    <property type="nucleotide sequence ID" value="XM_004221996.1"/>
</dbReference>
<dbReference type="OrthoDB" id="372427at2759"/>
<dbReference type="OMA" id="CLRNKMK"/>
<dbReference type="AlphaFoldDB" id="K6VAB0"/>
<dbReference type="EMBL" id="DF157100">
    <property type="protein sequence ID" value="GAB66097.1"/>
    <property type="molecule type" value="Genomic_DNA"/>
</dbReference>
<proteinExistence type="predicted"/>
<evidence type="ECO:0000313" key="3">
    <source>
        <dbReference type="Proteomes" id="UP000006319"/>
    </source>
</evidence>
<organism evidence="2 3">
    <name type="scientific">Plasmodium cynomolgi (strain B)</name>
    <dbReference type="NCBI Taxonomy" id="1120755"/>
    <lineage>
        <taxon>Eukaryota</taxon>
        <taxon>Sar</taxon>
        <taxon>Alveolata</taxon>
        <taxon>Apicomplexa</taxon>
        <taxon>Aconoidasida</taxon>
        <taxon>Haemosporida</taxon>
        <taxon>Plasmodiidae</taxon>
        <taxon>Plasmodium</taxon>
        <taxon>Plasmodium (Plasmodium)</taxon>
    </lineage>
</organism>
<keyword evidence="3" id="KW-1185">Reference proteome</keyword>
<dbReference type="GeneID" id="14692447"/>
<dbReference type="Proteomes" id="UP000006319">
    <property type="component" value="Chromosome 8"/>
</dbReference>
<feature type="non-terminal residue" evidence="2">
    <location>
        <position position="534"/>
    </location>
</feature>
<evidence type="ECO:0000256" key="1">
    <source>
        <dbReference type="SAM" id="MobiDB-lite"/>
    </source>
</evidence>
<feature type="region of interest" description="Disordered" evidence="1">
    <location>
        <begin position="376"/>
        <end position="402"/>
    </location>
</feature>
<dbReference type="KEGG" id="pcy:PCYB_082580"/>
<sequence length="534" mass="58821">MEDRKSSTRGTALGKSVNGAIKFVSKGKKRNQYGGGNGEFASNGLNVSTRKKGSNRGVTNRGSATVSAAVSGGSRRRDHSVNNVDQFELKCRDYLDSVLKISEYVKLPKSINNEEEKKRWKKAHCLRNKMKQYDQLTRRKLYQRKSVSNKAKFNRERYIILNKIPRYREAFPSVMDDPSNKIKEDIIRTYLKTHAAYFLSESRNGNSRKCGNGYNVSFVKKGPNSYLCRQVNKDGEVDACLRYYCGSPPGGRHRTGSTRNRPKGKKKDLSYNLWKRIIIEGIKNGTIGVGGMGGIGRNSGMGGIGRNSGMGGIGRNSGMGGIGRNGRNGGVGGTGRNGGMGSVSNVHGVRSVSGCAPSKYEILVNGSYHNLRSVTGGVNDSGKATQKSALRGSNQENKKLSTSTISASNRIVLHNDKREDAYELKPSRTYGKMPPPGAKVLKSSPMHNSSVDSKGERTQGGGSTQSRTEHTTILNTHSQHSHGNSFCSDESMKRLMYDKCNVESEKFFYKKDRFSLLGRIKKNKEIEVRLVLNK</sequence>
<reference evidence="2 3" key="1">
    <citation type="journal article" date="2012" name="Nat. Genet.">
        <title>Plasmodium cynomolgi genome sequences provide insight into Plasmodium vivax and the monkey malaria clade.</title>
        <authorList>
            <person name="Tachibana S."/>
            <person name="Sullivan S.A."/>
            <person name="Kawai S."/>
            <person name="Nakamura S."/>
            <person name="Kim H.R."/>
            <person name="Goto N."/>
            <person name="Arisue N."/>
            <person name="Palacpac N.M.Q."/>
            <person name="Honma H."/>
            <person name="Yagi M."/>
            <person name="Tougan T."/>
            <person name="Katakai Y."/>
            <person name="Kaneko O."/>
            <person name="Mita T."/>
            <person name="Kita K."/>
            <person name="Yasutomi Y."/>
            <person name="Sutton P.L."/>
            <person name="Shakhbatyan R."/>
            <person name="Horii T."/>
            <person name="Yasunaga T."/>
            <person name="Barnwell J.W."/>
            <person name="Escalante A.A."/>
            <person name="Carlton J.M."/>
            <person name="Tanabe K."/>
        </authorList>
    </citation>
    <scope>NUCLEOTIDE SEQUENCE [LARGE SCALE GENOMIC DNA]</scope>
    <source>
        <strain evidence="2 3">B</strain>
    </source>
</reference>
<feature type="region of interest" description="Disordered" evidence="1">
    <location>
        <begin position="44"/>
        <end position="64"/>
    </location>
</feature>
<feature type="region of interest" description="Disordered" evidence="1">
    <location>
        <begin position="426"/>
        <end position="468"/>
    </location>
</feature>
<protein>
    <submittedName>
        <fullName evidence="2">Uncharacterized protein</fullName>
    </submittedName>
</protein>